<feature type="region of interest" description="Disordered" evidence="1">
    <location>
        <begin position="1"/>
        <end position="65"/>
    </location>
</feature>
<evidence type="ECO:0000256" key="1">
    <source>
        <dbReference type="SAM" id="MobiDB-lite"/>
    </source>
</evidence>
<dbReference type="RefSeq" id="WP_146205195.1">
    <property type="nucleotide sequence ID" value="NZ_CP086615.1"/>
</dbReference>
<gene>
    <name evidence="2" type="ORF">DEM34_08245</name>
</gene>
<accession>A0A2U2N3I2</accession>
<organism evidence="2 3">
    <name type="scientific">Sediminicurvatus halobius</name>
    <dbReference type="NCBI Taxonomy" id="2182432"/>
    <lineage>
        <taxon>Bacteria</taxon>
        <taxon>Pseudomonadati</taxon>
        <taxon>Pseudomonadota</taxon>
        <taxon>Gammaproteobacteria</taxon>
        <taxon>Chromatiales</taxon>
        <taxon>Ectothiorhodospiraceae</taxon>
        <taxon>Sediminicurvatus</taxon>
    </lineage>
</organism>
<proteinExistence type="predicted"/>
<dbReference type="Proteomes" id="UP000245474">
    <property type="component" value="Unassembled WGS sequence"/>
</dbReference>
<name>A0A2U2N3I2_9GAMM</name>
<protein>
    <submittedName>
        <fullName evidence="2">Uncharacterized protein</fullName>
    </submittedName>
</protein>
<keyword evidence="3" id="KW-1185">Reference proteome</keyword>
<dbReference type="EMBL" id="QFFI01000010">
    <property type="protein sequence ID" value="PWG63539.1"/>
    <property type="molecule type" value="Genomic_DNA"/>
</dbReference>
<reference evidence="2 3" key="1">
    <citation type="submission" date="2018-05" db="EMBL/GenBank/DDBJ databases">
        <title>Spiribacter halobius sp. nov., a moderately halophilic bacterium isolated from marine solar saltern.</title>
        <authorList>
            <person name="Zheng W.-S."/>
            <person name="Lu D.-C."/>
            <person name="Du Z.-J."/>
        </authorList>
    </citation>
    <scope>NUCLEOTIDE SEQUENCE [LARGE SCALE GENOMIC DNA]</scope>
    <source>
        <strain evidence="2 3">E85</strain>
    </source>
</reference>
<comment type="caution">
    <text evidence="2">The sequence shown here is derived from an EMBL/GenBank/DDBJ whole genome shotgun (WGS) entry which is preliminary data.</text>
</comment>
<evidence type="ECO:0000313" key="3">
    <source>
        <dbReference type="Proteomes" id="UP000245474"/>
    </source>
</evidence>
<dbReference type="AlphaFoldDB" id="A0A2U2N3I2"/>
<evidence type="ECO:0000313" key="2">
    <source>
        <dbReference type="EMBL" id="PWG63539.1"/>
    </source>
</evidence>
<feature type="compositionally biased region" description="Basic and acidic residues" evidence="1">
    <location>
        <begin position="26"/>
        <end position="44"/>
    </location>
</feature>
<sequence>MRSVPGGEAQGRRHRRYPGTGAHPLHPGDHHPLSGRETAADDRQAIAAPFVPTPTRQPSPTGEQE</sequence>